<dbReference type="OrthoDB" id="5796826at2759"/>
<evidence type="ECO:0000313" key="2">
    <source>
        <dbReference type="WBParaSite" id="HCON_00107580-00001"/>
    </source>
</evidence>
<dbReference type="WBParaSite" id="HCON_00107580-00001">
    <property type="protein sequence ID" value="HCON_00107580-00001"/>
    <property type="gene ID" value="HCON_00107580"/>
</dbReference>
<keyword evidence="1" id="KW-1185">Reference proteome</keyword>
<organism evidence="1 2">
    <name type="scientific">Haemonchus contortus</name>
    <name type="common">Barber pole worm</name>
    <dbReference type="NCBI Taxonomy" id="6289"/>
    <lineage>
        <taxon>Eukaryota</taxon>
        <taxon>Metazoa</taxon>
        <taxon>Ecdysozoa</taxon>
        <taxon>Nematoda</taxon>
        <taxon>Chromadorea</taxon>
        <taxon>Rhabditida</taxon>
        <taxon>Rhabditina</taxon>
        <taxon>Rhabditomorpha</taxon>
        <taxon>Strongyloidea</taxon>
        <taxon>Trichostrongylidae</taxon>
        <taxon>Haemonchus</taxon>
    </lineage>
</organism>
<sequence>FEFVDTSYFLETTRLNSPWSSFQMRFLSIALIHTLGVSTLARGISKQKPIYEWRAFDSPTTGIPCRSLNVNGRRHWNDRDDCLMQIRASKDIMLQMTPPKRIIIDKRSKVCKPPEVIYTLPDRLRKKILDIWEERDPNGDCYQQQRRTRLILLNLPPTLWKSLRPKALQCSLPHFIDRLEWDLQVKLRKLWAGYKKGEPCSMLVAKQLRLLQQHDISVKSFDMPPPTVFRRYQLFQKVNRTTVV</sequence>
<accession>A0A7I4YM07</accession>
<reference evidence="2" key="1">
    <citation type="submission" date="2020-12" db="UniProtKB">
        <authorList>
            <consortium name="WormBaseParasite"/>
        </authorList>
    </citation>
    <scope>IDENTIFICATION</scope>
    <source>
        <strain evidence="2">MHco3</strain>
    </source>
</reference>
<name>A0A7I4YM07_HAECO</name>
<dbReference type="Proteomes" id="UP000025227">
    <property type="component" value="Unplaced"/>
</dbReference>
<dbReference type="OMA" id="HPPAFEC"/>
<protein>
    <submittedName>
        <fullName evidence="2">Noggin</fullName>
    </submittedName>
</protein>
<evidence type="ECO:0000313" key="1">
    <source>
        <dbReference type="Proteomes" id="UP000025227"/>
    </source>
</evidence>
<dbReference type="AlphaFoldDB" id="A0A7I4YM07"/>
<proteinExistence type="predicted"/>